<dbReference type="AlphaFoldDB" id="A0A9P5LHK9"/>
<dbReference type="Gene3D" id="1.20.1280.50">
    <property type="match status" value="1"/>
</dbReference>
<comment type="caution">
    <text evidence="2">The sequence shown here is derived from an EMBL/GenBank/DDBJ whole genome shotgun (WGS) entry which is preliminary data.</text>
</comment>
<name>A0A9P5LHK9_9HYPO</name>
<feature type="domain" description="F-box" evidence="1">
    <location>
        <begin position="4"/>
        <end position="66"/>
    </location>
</feature>
<sequence length="516" mass="59153">MDIQAIPDELWAQIFSQLECELPNNAWNRPVAFEVDPHPLRPLYSLSLVCRHFQRIAQPILYRTIDNIKSSSYHSFRLLRTLLTRPRLAQSVHTLNIEDGVHPVPGLKSLIAAAVRHVQIPPRFRSCLEKTLLDECGSTFGGFAALALALMPNAQHAEVFIHRWPASTIWLLSGSWEMEETHIYEEKRLEDEEDWQNDIEEDDSYDYSPPLATTKEVAAEEVDPHSVEVYANYGLPYLKELCVYTGDSNDEASSMAEYEPLLLHPGIEILRLDGIDWRTDQVAKMKWNNRTCHVHTLDLVDSFVDHVGLLDIFTRCPQLRCLLIHLGESYRDGFGPIWPDDEEEGWVFNVVEFSQVLNTHGKALMELDIDTSSYRDDDKFEGRHFIETVMGSLKGMKALRKLKISEDELLLDIEHEITLAAPPPLGIHKVLPANIEELEFPRHDFGAFYEICDLIEGGCFKKLRHVILGSYHGMPPQSPCNKVIPGWDISFQTKYVGATFDWKGKEKRFVEFSRLD</sequence>
<evidence type="ECO:0000313" key="3">
    <source>
        <dbReference type="Proteomes" id="UP000722485"/>
    </source>
</evidence>
<keyword evidence="3" id="KW-1185">Reference proteome</keyword>
<evidence type="ECO:0000313" key="2">
    <source>
        <dbReference type="EMBL" id="KAF7550500.1"/>
    </source>
</evidence>
<proteinExistence type="predicted"/>
<accession>A0A9P5LHK9</accession>
<dbReference type="OrthoDB" id="2520703at2759"/>
<gene>
    <name evidence="2" type="ORF">G7Z17_g5686</name>
</gene>
<dbReference type="EMBL" id="JAANBB010000097">
    <property type="protein sequence ID" value="KAF7550500.1"/>
    <property type="molecule type" value="Genomic_DNA"/>
</dbReference>
<evidence type="ECO:0000259" key="1">
    <source>
        <dbReference type="Pfam" id="PF12937"/>
    </source>
</evidence>
<dbReference type="Pfam" id="PF12937">
    <property type="entry name" value="F-box-like"/>
    <property type="match status" value="1"/>
</dbReference>
<protein>
    <recommendedName>
        <fullName evidence="1">F-box domain-containing protein</fullName>
    </recommendedName>
</protein>
<dbReference type="Proteomes" id="UP000722485">
    <property type="component" value="Unassembled WGS sequence"/>
</dbReference>
<dbReference type="InterPro" id="IPR001810">
    <property type="entry name" value="F-box_dom"/>
</dbReference>
<reference evidence="2" key="1">
    <citation type="submission" date="2020-03" db="EMBL/GenBank/DDBJ databases">
        <title>Draft Genome Sequence of Cylindrodendrum hubeiense.</title>
        <authorList>
            <person name="Buettner E."/>
            <person name="Kellner H."/>
        </authorList>
    </citation>
    <scope>NUCLEOTIDE SEQUENCE</scope>
    <source>
        <strain evidence="2">IHI 201604</strain>
    </source>
</reference>
<organism evidence="2 3">
    <name type="scientific">Cylindrodendrum hubeiense</name>
    <dbReference type="NCBI Taxonomy" id="595255"/>
    <lineage>
        <taxon>Eukaryota</taxon>
        <taxon>Fungi</taxon>
        <taxon>Dikarya</taxon>
        <taxon>Ascomycota</taxon>
        <taxon>Pezizomycotina</taxon>
        <taxon>Sordariomycetes</taxon>
        <taxon>Hypocreomycetidae</taxon>
        <taxon>Hypocreales</taxon>
        <taxon>Nectriaceae</taxon>
        <taxon>Cylindrodendrum</taxon>
    </lineage>
</organism>